<dbReference type="CDD" id="cd05243">
    <property type="entry name" value="SDR_a5"/>
    <property type="match status" value="1"/>
</dbReference>
<evidence type="ECO:0000259" key="1">
    <source>
        <dbReference type="Pfam" id="PF13460"/>
    </source>
</evidence>
<dbReference type="InterPro" id="IPR036291">
    <property type="entry name" value="NAD(P)-bd_dom_sf"/>
</dbReference>
<dbReference type="SUPFAM" id="SSF51735">
    <property type="entry name" value="NAD(P)-binding Rossmann-fold domains"/>
    <property type="match status" value="1"/>
</dbReference>
<accession>A0A7X5RJN0</accession>
<dbReference type="Gene3D" id="3.40.50.720">
    <property type="entry name" value="NAD(P)-binding Rossmann-like Domain"/>
    <property type="match status" value="1"/>
</dbReference>
<dbReference type="EMBL" id="JAAAWN010000002">
    <property type="protein sequence ID" value="NDV90048.1"/>
    <property type="molecule type" value="Genomic_DNA"/>
</dbReference>
<proteinExistence type="predicted"/>
<evidence type="ECO:0000313" key="3">
    <source>
        <dbReference type="Proteomes" id="UP000470213"/>
    </source>
</evidence>
<protein>
    <submittedName>
        <fullName evidence="2">NAD(P)H-binding protein</fullName>
    </submittedName>
</protein>
<dbReference type="InterPro" id="IPR016040">
    <property type="entry name" value="NAD(P)-bd_dom"/>
</dbReference>
<organism evidence="2 3">
    <name type="scientific">Alteromonas profundi</name>
    <dbReference type="NCBI Taxonomy" id="2696062"/>
    <lineage>
        <taxon>Bacteria</taxon>
        <taxon>Pseudomonadati</taxon>
        <taxon>Pseudomonadota</taxon>
        <taxon>Gammaproteobacteria</taxon>
        <taxon>Alteromonadales</taxon>
        <taxon>Alteromonadaceae</taxon>
        <taxon>Alteromonas/Salinimonas group</taxon>
        <taxon>Alteromonas</taxon>
    </lineage>
</organism>
<reference evidence="2 3" key="1">
    <citation type="submission" date="2020-01" db="EMBL/GenBank/DDBJ databases">
        <authorList>
            <person name="Chen J."/>
            <person name="Zhu S."/>
            <person name="Yang J."/>
        </authorList>
    </citation>
    <scope>NUCLEOTIDE SEQUENCE [LARGE SCALE GENOMIC DNA]</scope>
    <source>
        <strain evidence="2 3">345S023</strain>
    </source>
</reference>
<dbReference type="PANTHER" id="PTHR15020:SF50">
    <property type="entry name" value="UPF0659 PROTEIN YMR090W"/>
    <property type="match status" value="1"/>
</dbReference>
<comment type="caution">
    <text evidence="2">The sequence shown here is derived from an EMBL/GenBank/DDBJ whole genome shotgun (WGS) entry which is preliminary data.</text>
</comment>
<evidence type="ECO:0000313" key="2">
    <source>
        <dbReference type="EMBL" id="NDV90048.1"/>
    </source>
</evidence>
<gene>
    <name evidence="2" type="ORF">GTH32_02425</name>
</gene>
<dbReference type="Pfam" id="PF13460">
    <property type="entry name" value="NAD_binding_10"/>
    <property type="match status" value="1"/>
</dbReference>
<name>A0A7X5RJN0_9ALTE</name>
<dbReference type="RefSeq" id="WP_163083635.1">
    <property type="nucleotide sequence ID" value="NZ_JAAAWN010000002.1"/>
</dbReference>
<dbReference type="AlphaFoldDB" id="A0A7X5RJN0"/>
<sequence length="211" mass="22424">MSTILVIGATGQIGKQATKKLLDAGHKVVALTKSPEKLSDVENANLTIAEQNLEGDFSSAFEGVDNVVFAAGSGGNTGADKTLLIDLWGARNAVNYAKQANVSQFIMVSSIGAGNPDEVDGDIKPYLVAKHMADEHLINSGVPYVILRPGSLLNEPGTHLVTTDMPNNRDDAVIPREDVATTIVESLNRSSDDNLIVHLFKGDTPISKVFE</sequence>
<dbReference type="Proteomes" id="UP000470213">
    <property type="component" value="Unassembled WGS sequence"/>
</dbReference>
<keyword evidence="3" id="KW-1185">Reference proteome</keyword>
<feature type="domain" description="NAD(P)-binding" evidence="1">
    <location>
        <begin position="8"/>
        <end position="188"/>
    </location>
</feature>
<dbReference type="PANTHER" id="PTHR15020">
    <property type="entry name" value="FLAVIN REDUCTASE-RELATED"/>
    <property type="match status" value="1"/>
</dbReference>